<dbReference type="eggNOG" id="COG3972">
    <property type="taxonomic scope" value="Bacteria"/>
</dbReference>
<proteinExistence type="predicted"/>
<dbReference type="EMBL" id="CP001291">
    <property type="protein sequence ID" value="ACK73144.1"/>
    <property type="molecule type" value="Genomic_DNA"/>
</dbReference>
<dbReference type="KEGG" id="cyc:PCC7424_4786"/>
<dbReference type="InterPro" id="IPR011528">
    <property type="entry name" value="NERD"/>
</dbReference>
<protein>
    <submittedName>
        <fullName evidence="3">Pentapeptide repeat protein</fullName>
    </submittedName>
</protein>
<dbReference type="Pfam" id="PF13538">
    <property type="entry name" value="UvrD_C_2"/>
    <property type="match status" value="1"/>
</dbReference>
<dbReference type="eggNOG" id="COG1357">
    <property type="taxonomic scope" value="Bacteria"/>
</dbReference>
<dbReference type="InterPro" id="IPR027785">
    <property type="entry name" value="UvrD-like_helicase_C"/>
</dbReference>
<dbReference type="SUPFAM" id="SSF141571">
    <property type="entry name" value="Pentapeptide repeat-like"/>
    <property type="match status" value="1"/>
</dbReference>
<dbReference type="PANTHER" id="PTHR14136">
    <property type="entry name" value="BTB_POZ DOMAIN-CONTAINING PROTEIN KCTD9"/>
    <property type="match status" value="1"/>
</dbReference>
<dbReference type="InterPro" id="IPR051082">
    <property type="entry name" value="Pentapeptide-BTB/POZ_domain"/>
</dbReference>
<dbReference type="Gene3D" id="3.40.50.300">
    <property type="entry name" value="P-loop containing nucleotide triphosphate hydrolases"/>
    <property type="match status" value="2"/>
</dbReference>
<evidence type="ECO:0000259" key="1">
    <source>
        <dbReference type="Pfam" id="PF08378"/>
    </source>
</evidence>
<dbReference type="InterPro" id="IPR001646">
    <property type="entry name" value="5peptide_repeat"/>
</dbReference>
<dbReference type="AlphaFoldDB" id="B7KD23"/>
<dbReference type="Gene3D" id="2.160.20.80">
    <property type="entry name" value="E3 ubiquitin-protein ligase SopA"/>
    <property type="match status" value="1"/>
</dbReference>
<dbReference type="SUPFAM" id="SSF52540">
    <property type="entry name" value="P-loop containing nucleoside triphosphate hydrolases"/>
    <property type="match status" value="1"/>
</dbReference>
<gene>
    <name evidence="3" type="ordered locus">PCC7424_4786</name>
</gene>
<keyword evidence="4" id="KW-1185">Reference proteome</keyword>
<evidence type="ECO:0000313" key="3">
    <source>
        <dbReference type="EMBL" id="ACK73144.1"/>
    </source>
</evidence>
<dbReference type="PANTHER" id="PTHR14136:SF17">
    <property type="entry name" value="BTB_POZ DOMAIN-CONTAINING PROTEIN KCTD9"/>
    <property type="match status" value="1"/>
</dbReference>
<dbReference type="HOGENOM" id="CLU_015624_0_0_3"/>
<accession>B7KD23</accession>
<dbReference type="RefSeq" id="WP_015956726.1">
    <property type="nucleotide sequence ID" value="NC_011729.1"/>
</dbReference>
<dbReference type="OrthoDB" id="7066673at2"/>
<dbReference type="InterPro" id="IPR027417">
    <property type="entry name" value="P-loop_NTPase"/>
</dbReference>
<dbReference type="Pfam" id="PF08378">
    <property type="entry name" value="NERD"/>
    <property type="match status" value="1"/>
</dbReference>
<organism evidence="3 4">
    <name type="scientific">Gloeothece citriformis (strain PCC 7424)</name>
    <name type="common">Cyanothece sp. (strain PCC 7424)</name>
    <dbReference type="NCBI Taxonomy" id="65393"/>
    <lineage>
        <taxon>Bacteria</taxon>
        <taxon>Bacillati</taxon>
        <taxon>Cyanobacteriota</taxon>
        <taxon>Cyanophyceae</taxon>
        <taxon>Oscillatoriophycideae</taxon>
        <taxon>Chroococcales</taxon>
        <taxon>Aphanothecaceae</taxon>
        <taxon>Gloeothece</taxon>
        <taxon>Gloeothece citriformis</taxon>
    </lineage>
</organism>
<dbReference type="STRING" id="65393.PCC7424_4786"/>
<sequence length="824" mass="93546">MQFITTESLDTLGAMGEQLIWDTIQDTFINRTGVAYWRYPIFSQTGKFRKEPDILIVDRDLGLIIIEIKSITIHQLLNIRGHRWEYQNYYTSFNHPYQQGENQLYALLEYTKQEPSLKDKVMGRVLIALPLITSEQWQEKNFHKLPTSPPIIFKNSLLSILEIIQKIPSLTPESHLSENQWKLLLSIISGTPVFCQPNHQVLSHPKSRGKILQELRSQISDFDLQQETIGKQIPLGCQRIRGIAGSGKTVLLAQKAAVMHLKHPDWKIALVFFSRSLYHPIIEQVDKWLRYFSNNEQKYEAKHSNLLILHAWGSRKQLGLYRYLCKVAGVPPLSVKNTTSQHPNESLAEACIHLLKETAIPQTFDAILIDEGQDLIVDHYKFEDKQPFYWMAYQALHPCDPLHPEQKRLIWAYDEAQSLESLKIPTASELFGENLGHLVTGNYGNGIKKSEILRRCYRTPHPIITAAHGIGMGLLRPGGMLSGMTRKTEWEAIGYEVEGGFISGEKITLKRPLKNSPNPIPKLWTGSIIELNIYSSRQQELNSLSNQIIHNLRYEGLRPCREILVIVLGTFYEAMKLENYVATFLMRQGIDIFIPSSPDCNILNPHSEQRDPNKFWCEGGVTISRIHRAKGHCADMVYLVGLDHIAKDESNIYLRNQLFIGLTRAKGWVNVSGIGQYQFYEEMRRVLESGDRFTFRFNRPLKREMTVTDGGEVLKRYALGGRNFRNADLRDAYLVGSCLKKANLIGANLRGANLQNAQLDGVKLIAADLSHGNLKGASLRKAKLMGANLTGANLENADLTDADLTDADLTEVVLSPLTKISITE</sequence>
<name>B7KD23_GLOC7</name>
<evidence type="ECO:0000259" key="2">
    <source>
        <dbReference type="Pfam" id="PF13538"/>
    </source>
</evidence>
<dbReference type="Proteomes" id="UP000002384">
    <property type="component" value="Chromosome"/>
</dbReference>
<dbReference type="Pfam" id="PF00805">
    <property type="entry name" value="Pentapeptide"/>
    <property type="match status" value="2"/>
</dbReference>
<feature type="domain" description="NERD" evidence="1">
    <location>
        <begin position="13"/>
        <end position="113"/>
    </location>
</feature>
<feature type="domain" description="UvrD-like helicase C-terminal" evidence="2">
    <location>
        <begin position="621"/>
        <end position="671"/>
    </location>
</feature>
<evidence type="ECO:0000313" key="4">
    <source>
        <dbReference type="Proteomes" id="UP000002384"/>
    </source>
</evidence>
<reference evidence="3" key="1">
    <citation type="submission" date="2008-12" db="EMBL/GenBank/DDBJ databases">
        <title>Complete sequence of chromosome Cyanothece sp. PCC 7424.</title>
        <authorList>
            <consortium name="US DOE Joint Genome Institute"/>
            <person name="Lucas S."/>
            <person name="Copeland A."/>
            <person name="Lapidus A."/>
            <person name="Glavina del Rio T."/>
            <person name="Dalin E."/>
            <person name="Tice H."/>
            <person name="Bruce D."/>
            <person name="Goodwin L."/>
            <person name="Pitluck S."/>
            <person name="Chertkov O."/>
            <person name="Brettin T."/>
            <person name="Detter J.C."/>
            <person name="Han C."/>
            <person name="Larimer F."/>
            <person name="Land M."/>
            <person name="Hauser L."/>
            <person name="Kyrpides N."/>
            <person name="Mikhailova N."/>
            <person name="Liberton M."/>
            <person name="Stoeckel J."/>
            <person name="Banerjee A."/>
            <person name="Singh A."/>
            <person name="Page L."/>
            <person name="Sato H."/>
            <person name="Zhao L."/>
            <person name="Sherman L."/>
            <person name="Pakrasi H."/>
            <person name="Richardson P."/>
        </authorList>
    </citation>
    <scope>NUCLEOTIDE SEQUENCE</scope>
    <source>
        <strain evidence="3">PCC 7424</strain>
    </source>
</reference>